<name>A0A834PAS7_VESPE</name>
<keyword evidence="3" id="KW-1185">Reference proteome</keyword>
<feature type="region of interest" description="Disordered" evidence="1">
    <location>
        <begin position="123"/>
        <end position="159"/>
    </location>
</feature>
<evidence type="ECO:0000313" key="3">
    <source>
        <dbReference type="Proteomes" id="UP000600918"/>
    </source>
</evidence>
<feature type="region of interest" description="Disordered" evidence="1">
    <location>
        <begin position="1"/>
        <end position="103"/>
    </location>
</feature>
<dbReference type="EMBL" id="JACSDY010000002">
    <property type="protein sequence ID" value="KAF7434651.1"/>
    <property type="molecule type" value="Genomic_DNA"/>
</dbReference>
<comment type="caution">
    <text evidence="2">The sequence shown here is derived from an EMBL/GenBank/DDBJ whole genome shotgun (WGS) entry which is preliminary data.</text>
</comment>
<accession>A0A834PAS7</accession>
<organism evidence="2 3">
    <name type="scientific">Vespula pensylvanica</name>
    <name type="common">Western yellow jacket</name>
    <name type="synonym">Wasp</name>
    <dbReference type="NCBI Taxonomy" id="30213"/>
    <lineage>
        <taxon>Eukaryota</taxon>
        <taxon>Metazoa</taxon>
        <taxon>Ecdysozoa</taxon>
        <taxon>Arthropoda</taxon>
        <taxon>Hexapoda</taxon>
        <taxon>Insecta</taxon>
        <taxon>Pterygota</taxon>
        <taxon>Neoptera</taxon>
        <taxon>Endopterygota</taxon>
        <taxon>Hymenoptera</taxon>
        <taxon>Apocrita</taxon>
        <taxon>Aculeata</taxon>
        <taxon>Vespoidea</taxon>
        <taxon>Vespidae</taxon>
        <taxon>Vespinae</taxon>
        <taxon>Vespula</taxon>
    </lineage>
</organism>
<gene>
    <name evidence="2" type="ORF">H0235_002842</name>
</gene>
<feature type="compositionally biased region" description="Basic and acidic residues" evidence="1">
    <location>
        <begin position="1"/>
        <end position="25"/>
    </location>
</feature>
<dbReference type="AlphaFoldDB" id="A0A834PAS7"/>
<proteinExistence type="predicted"/>
<sequence length="159" mass="17701">MEEDRTEATRRECCTRLENGGRRGDDDDDDDDDDEVVEEEEEEEGVPYVRPAGRQANATQEAFARARSVWPRSRSTTGPSRRRTSAAEVARGRPKRTCAGPPANLFHVPASSGPFTIFGRSLASQTHRPAAPVTRRYSFEPSVMDDARPPPMSNRVQGR</sequence>
<protein>
    <submittedName>
        <fullName evidence="2">Uncharacterized protein</fullName>
    </submittedName>
</protein>
<reference evidence="2" key="1">
    <citation type="journal article" date="2020" name="G3 (Bethesda)">
        <title>High-Quality Assemblies for Three Invasive Social Wasps from the &lt;i&gt;Vespula&lt;/i&gt; Genus.</title>
        <authorList>
            <person name="Harrop T.W.R."/>
            <person name="Guhlin J."/>
            <person name="McLaughlin G.M."/>
            <person name="Permina E."/>
            <person name="Stockwell P."/>
            <person name="Gilligan J."/>
            <person name="Le Lec M.F."/>
            <person name="Gruber M.A.M."/>
            <person name="Quinn O."/>
            <person name="Lovegrove M."/>
            <person name="Duncan E.J."/>
            <person name="Remnant E.J."/>
            <person name="Van Eeckhoven J."/>
            <person name="Graham B."/>
            <person name="Knapp R.A."/>
            <person name="Langford K.W."/>
            <person name="Kronenberg Z."/>
            <person name="Press M.O."/>
            <person name="Eacker S.M."/>
            <person name="Wilson-Rankin E.E."/>
            <person name="Purcell J."/>
            <person name="Lester P.J."/>
            <person name="Dearden P.K."/>
        </authorList>
    </citation>
    <scope>NUCLEOTIDE SEQUENCE</scope>
    <source>
        <strain evidence="2">Volc-1</strain>
    </source>
</reference>
<evidence type="ECO:0000256" key="1">
    <source>
        <dbReference type="SAM" id="MobiDB-lite"/>
    </source>
</evidence>
<dbReference type="Proteomes" id="UP000600918">
    <property type="component" value="Unassembled WGS sequence"/>
</dbReference>
<feature type="compositionally biased region" description="Acidic residues" evidence="1">
    <location>
        <begin position="26"/>
        <end position="45"/>
    </location>
</feature>
<evidence type="ECO:0000313" key="2">
    <source>
        <dbReference type="EMBL" id="KAF7434651.1"/>
    </source>
</evidence>